<feature type="chain" id="PRO_5041224882" description="AB hydrolase-1 domain-containing protein" evidence="1">
    <location>
        <begin position="26"/>
        <end position="399"/>
    </location>
</feature>
<protein>
    <recommendedName>
        <fullName evidence="2">AB hydrolase-1 domain-containing protein</fullName>
    </recommendedName>
</protein>
<dbReference type="InterPro" id="IPR000073">
    <property type="entry name" value="AB_hydrolase_1"/>
</dbReference>
<comment type="caution">
    <text evidence="3">The sequence shown here is derived from an EMBL/GenBank/DDBJ whole genome shotgun (WGS) entry which is preliminary data.</text>
</comment>
<evidence type="ECO:0000313" key="3">
    <source>
        <dbReference type="EMBL" id="KAJ9607901.1"/>
    </source>
</evidence>
<dbReference type="Proteomes" id="UP001172673">
    <property type="component" value="Unassembled WGS sequence"/>
</dbReference>
<evidence type="ECO:0000313" key="4">
    <source>
        <dbReference type="Proteomes" id="UP001172673"/>
    </source>
</evidence>
<dbReference type="EMBL" id="JAPDRK010000011">
    <property type="protein sequence ID" value="KAJ9607901.1"/>
    <property type="molecule type" value="Genomic_DNA"/>
</dbReference>
<dbReference type="InterPro" id="IPR029058">
    <property type="entry name" value="AB_hydrolase_fold"/>
</dbReference>
<organism evidence="3 4">
    <name type="scientific">Cladophialophora chaetospira</name>
    <dbReference type="NCBI Taxonomy" id="386627"/>
    <lineage>
        <taxon>Eukaryota</taxon>
        <taxon>Fungi</taxon>
        <taxon>Dikarya</taxon>
        <taxon>Ascomycota</taxon>
        <taxon>Pezizomycotina</taxon>
        <taxon>Eurotiomycetes</taxon>
        <taxon>Chaetothyriomycetidae</taxon>
        <taxon>Chaetothyriales</taxon>
        <taxon>Herpotrichiellaceae</taxon>
        <taxon>Cladophialophora</taxon>
    </lineage>
</organism>
<accession>A0AA39CGL0</accession>
<dbReference type="Gene3D" id="3.40.50.1820">
    <property type="entry name" value="alpha/beta hydrolase"/>
    <property type="match status" value="1"/>
</dbReference>
<keyword evidence="4" id="KW-1185">Reference proteome</keyword>
<dbReference type="AlphaFoldDB" id="A0AA39CGL0"/>
<keyword evidence="1" id="KW-0732">Signal</keyword>
<sequence length="399" mass="43142">MIPKFSSLLFTIASTYSLFAPGIYASPAKHDVVHPGASCAKFILPVTATAQNAAVNAPTVNSNIDAINWVWEFSTWSHNATARITGQPTVSGTYGIGAQLCIPTSGTKKEILQIATHGLGFDKRYWDAEVQPDQYSYVRAALKAGYSILTYDRLGTGASDKADAYTVVQAPLQLELLAAISKLARSGELAQAAQPNFSSGTTLPTFTKVVQVGHSYGSMIQTGLLSKYPSLVDGAIQTGWIFGPHTITNAQPVFGWQFARENDPKKFGDRPSGYIVVGTKSSMQQLFLSKQRLDPKLLDYAYDIRAPGTVGEGQPSISAIGKPALNYTGPLQYFLGEYDFLCTGDCNGQFNETIQRGLYPKASALEFHIQPETAHGTTLHKNATAGYQVMFDFLARNGL</sequence>
<feature type="signal peptide" evidence="1">
    <location>
        <begin position="1"/>
        <end position="25"/>
    </location>
</feature>
<feature type="domain" description="AB hydrolase-1" evidence="2">
    <location>
        <begin position="117"/>
        <end position="292"/>
    </location>
</feature>
<gene>
    <name evidence="3" type="ORF">H2200_007980</name>
</gene>
<evidence type="ECO:0000256" key="1">
    <source>
        <dbReference type="SAM" id="SignalP"/>
    </source>
</evidence>
<proteinExistence type="predicted"/>
<evidence type="ECO:0000259" key="2">
    <source>
        <dbReference type="Pfam" id="PF12697"/>
    </source>
</evidence>
<dbReference type="Pfam" id="PF12697">
    <property type="entry name" value="Abhydrolase_6"/>
    <property type="match status" value="1"/>
</dbReference>
<dbReference type="SUPFAM" id="SSF53474">
    <property type="entry name" value="alpha/beta-Hydrolases"/>
    <property type="match status" value="1"/>
</dbReference>
<reference evidence="3" key="1">
    <citation type="submission" date="2022-10" db="EMBL/GenBank/DDBJ databases">
        <title>Culturing micro-colonial fungi from biological soil crusts in the Mojave desert and describing Neophaeococcomyces mojavensis, and introducing the new genera and species Taxawa tesnikishii.</title>
        <authorList>
            <person name="Kurbessoian T."/>
            <person name="Stajich J.E."/>
        </authorList>
    </citation>
    <scope>NUCLEOTIDE SEQUENCE</scope>
    <source>
        <strain evidence="3">TK_41</strain>
    </source>
</reference>
<name>A0AA39CGL0_9EURO</name>